<dbReference type="EMBL" id="AP018203">
    <property type="protein sequence ID" value="BAY57185.1"/>
    <property type="molecule type" value="Genomic_DNA"/>
</dbReference>
<name>A0A1Z4JKA4_LEPBY</name>
<gene>
    <name evidence="1" type="ORF">NIES2135_40490</name>
</gene>
<evidence type="ECO:0008006" key="3">
    <source>
        <dbReference type="Google" id="ProtNLM"/>
    </source>
</evidence>
<keyword evidence="2" id="KW-1185">Reference proteome</keyword>
<dbReference type="InterPro" id="IPR026411">
    <property type="entry name" value="Cyanosort_A_assoc"/>
</dbReference>
<evidence type="ECO:0000313" key="1">
    <source>
        <dbReference type="EMBL" id="BAY57185.1"/>
    </source>
</evidence>
<organism evidence="1 2">
    <name type="scientific">Leptolyngbya boryana NIES-2135</name>
    <dbReference type="NCBI Taxonomy" id="1973484"/>
    <lineage>
        <taxon>Bacteria</taxon>
        <taxon>Bacillati</taxon>
        <taxon>Cyanobacteriota</taxon>
        <taxon>Cyanophyceae</taxon>
        <taxon>Leptolyngbyales</taxon>
        <taxon>Leptolyngbyaceae</taxon>
        <taxon>Leptolyngbya group</taxon>
        <taxon>Leptolyngbya</taxon>
    </lineage>
</organism>
<reference evidence="1 2" key="1">
    <citation type="submission" date="2017-06" db="EMBL/GenBank/DDBJ databases">
        <title>Genome sequencing of cyanobaciteial culture collection at National Institute for Environmental Studies (NIES).</title>
        <authorList>
            <person name="Hirose Y."/>
            <person name="Shimura Y."/>
            <person name="Fujisawa T."/>
            <person name="Nakamura Y."/>
            <person name="Kawachi M."/>
        </authorList>
    </citation>
    <scope>NUCLEOTIDE SEQUENCE [LARGE SCALE GENOMIC DNA]</scope>
    <source>
        <strain evidence="1 2">NIES-2135</strain>
    </source>
</reference>
<accession>A0A1Z4JKA4</accession>
<sequence length="230" mass="26697">MKTWETIRNYWLAAALASSSLVLLKLTVTPPQKLPQLSYSFPAAIPLSRWEFVKATSIGTQKRYTPSLATSVDDLTIAGQQYRYLRQGRSLDIEMRYFNDTYTKVSDILEESTINNTKIDFETKRSTTGSYAVYQRSNRLYFSACIPVTRDTTVTDGELRGAQTRPDILMQRVFPWFIGRSQLRDLRCLWTNASLPIDPKAPTTTRQDLEQAWTEWIEWWQQNYPSIKNE</sequence>
<evidence type="ECO:0000313" key="2">
    <source>
        <dbReference type="Proteomes" id="UP000217895"/>
    </source>
</evidence>
<protein>
    <recommendedName>
        <fullName evidence="3">Cyanoexosortase A system-associated protein</fullName>
    </recommendedName>
</protein>
<proteinExistence type="predicted"/>
<dbReference type="NCBIfam" id="TIGR04153">
    <property type="entry name" value="cyanosortA_assc"/>
    <property type="match status" value="1"/>
</dbReference>
<dbReference type="AlphaFoldDB" id="A0A1Z4JKA4"/>
<dbReference type="Proteomes" id="UP000217895">
    <property type="component" value="Chromosome"/>
</dbReference>